<dbReference type="Gene3D" id="2.60.120.260">
    <property type="entry name" value="Galactose-binding domain-like"/>
    <property type="match status" value="2"/>
</dbReference>
<feature type="chain" id="PRO_5045754716" description="Lectin" evidence="2">
    <location>
        <begin position="21"/>
        <end position="414"/>
    </location>
</feature>
<dbReference type="EMBL" id="JASNQZ010000001">
    <property type="protein sequence ID" value="KAL0960692.1"/>
    <property type="molecule type" value="Genomic_DNA"/>
</dbReference>
<protein>
    <recommendedName>
        <fullName evidence="5">Lectin</fullName>
    </recommendedName>
</protein>
<feature type="compositionally biased region" description="Basic residues" evidence="1">
    <location>
        <begin position="58"/>
        <end position="67"/>
    </location>
</feature>
<name>A0ABR3JZY7_9AGAR</name>
<comment type="caution">
    <text evidence="3">The sequence shown here is derived from an EMBL/GenBank/DDBJ whole genome shotgun (WGS) entry which is preliminary data.</text>
</comment>
<keyword evidence="4" id="KW-1185">Reference proteome</keyword>
<accession>A0ABR3JZY7</accession>
<evidence type="ECO:0000313" key="3">
    <source>
        <dbReference type="EMBL" id="KAL0960692.1"/>
    </source>
</evidence>
<dbReference type="SUPFAM" id="SSF49785">
    <property type="entry name" value="Galactose-binding domain-like"/>
    <property type="match status" value="1"/>
</dbReference>
<dbReference type="Proteomes" id="UP001556367">
    <property type="component" value="Unassembled WGS sequence"/>
</dbReference>
<proteinExistence type="predicted"/>
<feature type="signal peptide" evidence="2">
    <location>
        <begin position="1"/>
        <end position="20"/>
    </location>
</feature>
<evidence type="ECO:0000256" key="2">
    <source>
        <dbReference type="SAM" id="SignalP"/>
    </source>
</evidence>
<organism evidence="3 4">
    <name type="scientific">Hohenbuehelia grisea</name>
    <dbReference type="NCBI Taxonomy" id="104357"/>
    <lineage>
        <taxon>Eukaryota</taxon>
        <taxon>Fungi</taxon>
        <taxon>Dikarya</taxon>
        <taxon>Basidiomycota</taxon>
        <taxon>Agaricomycotina</taxon>
        <taxon>Agaricomycetes</taxon>
        <taxon>Agaricomycetidae</taxon>
        <taxon>Agaricales</taxon>
        <taxon>Pleurotineae</taxon>
        <taxon>Pleurotaceae</taxon>
        <taxon>Hohenbuehelia</taxon>
    </lineage>
</organism>
<evidence type="ECO:0000313" key="4">
    <source>
        <dbReference type="Proteomes" id="UP001556367"/>
    </source>
</evidence>
<sequence>MKLASSIIATALLALQLVSAADQRTVTETDVEYVTKTLERDPPAHGRYPDGEGDDDRRHHRHDHHDHRPSTGKCQLTAQPGPFQPIDMASTPWIWTNEGAPLGEHPNGRRGFRKTFKTPRGKCARSATILIGADNLYQLYVNGVSQGIATGWQTAGVHYAALDSKINTFAIAGTNWGGPASVGATIRIQYTDGSSDIFKTDDTWRRSDEDPPKDWQQPNFDDSAWAFAQIEGMNGVAPWGRTASPPVLSMDESHWIWSHDVDGNNNAPIGTRFFRKVFKTPSGNNGKRAISATVIITTDNSYTLWANGYQVGSGDNWQVTQAYHIPILHPVSNTFAVKAFNGGGPAGVVATIHITYDDGTNDILPSDSTWKVCGQQDATDFQTVSYDDSAWKPAFDVGLWGTKPWWGKQALPLA</sequence>
<gene>
    <name evidence="3" type="ORF">HGRIS_005718</name>
</gene>
<dbReference type="InterPro" id="IPR008979">
    <property type="entry name" value="Galactose-bd-like_sf"/>
</dbReference>
<feature type="compositionally biased region" description="Basic and acidic residues" evidence="1">
    <location>
        <begin position="37"/>
        <end position="50"/>
    </location>
</feature>
<reference evidence="4" key="1">
    <citation type="submission" date="2024-06" db="EMBL/GenBank/DDBJ databases">
        <title>Multi-omics analyses provide insights into the biosynthesis of the anticancer antibiotic pleurotin in Hohenbuehelia grisea.</title>
        <authorList>
            <person name="Weaver J.A."/>
            <person name="Alberti F."/>
        </authorList>
    </citation>
    <scope>NUCLEOTIDE SEQUENCE [LARGE SCALE GENOMIC DNA]</scope>
    <source>
        <strain evidence="4">T-177</strain>
    </source>
</reference>
<evidence type="ECO:0000256" key="1">
    <source>
        <dbReference type="SAM" id="MobiDB-lite"/>
    </source>
</evidence>
<feature type="region of interest" description="Disordered" evidence="1">
    <location>
        <begin position="34"/>
        <end position="79"/>
    </location>
</feature>
<evidence type="ECO:0008006" key="5">
    <source>
        <dbReference type="Google" id="ProtNLM"/>
    </source>
</evidence>
<keyword evidence="2" id="KW-0732">Signal</keyword>